<dbReference type="GO" id="GO:0044539">
    <property type="term" value="P:long-chain fatty acid import into cell"/>
    <property type="evidence" value="ECO:0007669"/>
    <property type="project" value="TreeGrafter"/>
</dbReference>
<evidence type="ECO:0000259" key="4">
    <source>
        <dbReference type="Pfam" id="PF13193"/>
    </source>
</evidence>
<dbReference type="GO" id="GO:0004467">
    <property type="term" value="F:long-chain fatty acid-CoA ligase activity"/>
    <property type="evidence" value="ECO:0007669"/>
    <property type="project" value="TreeGrafter"/>
</dbReference>
<dbReference type="AlphaFoldDB" id="A0AAQ3R8U7"/>
<name>A0AAQ3R8U7_9PEZI</name>
<dbReference type="InterPro" id="IPR042099">
    <property type="entry name" value="ANL_N_sf"/>
</dbReference>
<feature type="domain" description="AMP-binding enzyme C-terminal" evidence="4">
    <location>
        <begin position="490"/>
        <end position="569"/>
    </location>
</feature>
<protein>
    <submittedName>
        <fullName evidence="5">Isopenicillin N epimerase component 1</fullName>
    </submittedName>
</protein>
<dbReference type="PANTHER" id="PTHR43107">
    <property type="entry name" value="LONG-CHAIN FATTY ACID TRANSPORT PROTEIN"/>
    <property type="match status" value="1"/>
</dbReference>
<accession>A0AAQ3R8U7</accession>
<evidence type="ECO:0000313" key="6">
    <source>
        <dbReference type="Proteomes" id="UP001303373"/>
    </source>
</evidence>
<dbReference type="GO" id="GO:0009898">
    <property type="term" value="C:cytoplasmic side of plasma membrane"/>
    <property type="evidence" value="ECO:0007669"/>
    <property type="project" value="TreeGrafter"/>
</dbReference>
<dbReference type="SUPFAM" id="SSF56801">
    <property type="entry name" value="Acetyl-CoA synthetase-like"/>
    <property type="match status" value="1"/>
</dbReference>
<dbReference type="GO" id="GO:0005777">
    <property type="term" value="C:peroxisome"/>
    <property type="evidence" value="ECO:0007669"/>
    <property type="project" value="TreeGrafter"/>
</dbReference>
<dbReference type="PANTHER" id="PTHR43107:SF6">
    <property type="entry name" value="ACYL-COA SYNTHETASE FAMILY PROTEIN (CEFD1), PUTATIVE (AFU_ORTHOLOGUE AFUA_6G03630)-RELATED"/>
    <property type="match status" value="1"/>
</dbReference>
<dbReference type="EMBL" id="CP138583">
    <property type="protein sequence ID" value="WPG99940.1"/>
    <property type="molecule type" value="Genomic_DNA"/>
</dbReference>
<dbReference type="Pfam" id="PF00501">
    <property type="entry name" value="AMP-binding"/>
    <property type="match status" value="1"/>
</dbReference>
<gene>
    <name evidence="5" type="ORF">R9X50_00276300</name>
</gene>
<dbReference type="InterPro" id="IPR020845">
    <property type="entry name" value="AMP-binding_CS"/>
</dbReference>
<dbReference type="Gene3D" id="3.30.300.30">
    <property type="match status" value="1"/>
</dbReference>
<dbReference type="InterPro" id="IPR025110">
    <property type="entry name" value="AMP-bd_C"/>
</dbReference>
<evidence type="ECO:0000256" key="2">
    <source>
        <dbReference type="ARBA" id="ARBA00022598"/>
    </source>
</evidence>
<feature type="domain" description="AMP-dependent synthetase/ligase" evidence="3">
    <location>
        <begin position="55"/>
        <end position="375"/>
    </location>
</feature>
<dbReference type="Pfam" id="PF13193">
    <property type="entry name" value="AMP-binding_C"/>
    <property type="match status" value="1"/>
</dbReference>
<evidence type="ECO:0000313" key="5">
    <source>
        <dbReference type="EMBL" id="WPG99940.1"/>
    </source>
</evidence>
<dbReference type="GO" id="GO:0005811">
    <property type="term" value="C:lipid droplet"/>
    <property type="evidence" value="ECO:0007669"/>
    <property type="project" value="TreeGrafter"/>
</dbReference>
<dbReference type="InterPro" id="IPR000873">
    <property type="entry name" value="AMP-dep_synth/lig_dom"/>
</dbReference>
<reference evidence="5 6" key="1">
    <citation type="submission" date="2023-11" db="EMBL/GenBank/DDBJ databases">
        <title>An acidophilic fungus is an integral part of prey digestion in a carnivorous sundew plant.</title>
        <authorList>
            <person name="Tsai I.J."/>
        </authorList>
    </citation>
    <scope>NUCLEOTIDE SEQUENCE [LARGE SCALE GENOMIC DNA]</scope>
    <source>
        <strain evidence="5">169a</strain>
    </source>
</reference>
<proteinExistence type="inferred from homology"/>
<dbReference type="InterPro" id="IPR045851">
    <property type="entry name" value="AMP-bd_C_sf"/>
</dbReference>
<evidence type="ECO:0000256" key="1">
    <source>
        <dbReference type="ARBA" id="ARBA00006432"/>
    </source>
</evidence>
<keyword evidence="6" id="KW-1185">Reference proteome</keyword>
<comment type="similarity">
    <text evidence="1">Belongs to the ATP-dependent AMP-binding enzyme family.</text>
</comment>
<sequence length="627" mass="69187">MLAAASTALLAGGAAYLDGQLRISSDVCEIVRQRLGKRNLKRAMNRETSPCFNLFKANAQKYASYEAIWTRNGSFSWQNALDMVCKYASYFRSQGVGPGDIVTFYLINSAELIFGWMALVALGAAPALINYNLEKDALVRCVEVGAAKLMVVDANADCHARAFGVQKELSKLGVRMVVLNDELKLTIKSLAAIEPTQPSTLNTTLAIMYTSGSTGLPKAMLVGIQRAYCTASVSFKTFGQKAGPHGDRSFYCIPLYHGTGGIAAMIDFMGGLSIAVVPKFSLSRFWEECINSKSTIVLYVGEIMRYLLSAKPTSSEKKHYIRLIWGNGLRPDVWTKVQERFGIVEVGEFYAQTEGMLTLVNHSRNGLSKGAVGHQGYINRLQTRKTYTTAQIDGLTGDMYRDPITGLARETPLSEGGEVLVRVQNREDWRGYYNGEEATDRKFVKDVLQKGDLFYSTGDALRRTTDGYWYFLDRLGDTYRWKGENVSTTEVAEILGGHPMVSEANVYGVSIPGHEGKVGCVALRLSVEQGASDQWQSTLVDHLRSNLPAYAVPVFVRLITDSESMMTGNHKYIKGPLQQEGIDPGLTGTKVAGGEKHRMFWLPHGAKKYEIYGSSEWSAINQSLVKL</sequence>
<dbReference type="PROSITE" id="PS00455">
    <property type="entry name" value="AMP_BINDING"/>
    <property type="match status" value="1"/>
</dbReference>
<dbReference type="Gene3D" id="3.40.50.12780">
    <property type="entry name" value="N-terminal domain of ligase-like"/>
    <property type="match status" value="1"/>
</dbReference>
<dbReference type="Proteomes" id="UP001303373">
    <property type="component" value="Chromosome 4"/>
</dbReference>
<dbReference type="GO" id="GO:0005324">
    <property type="term" value="F:long-chain fatty acid transmembrane transporter activity"/>
    <property type="evidence" value="ECO:0007669"/>
    <property type="project" value="TreeGrafter"/>
</dbReference>
<organism evidence="5 6">
    <name type="scientific">Acrodontium crateriforme</name>
    <dbReference type="NCBI Taxonomy" id="150365"/>
    <lineage>
        <taxon>Eukaryota</taxon>
        <taxon>Fungi</taxon>
        <taxon>Dikarya</taxon>
        <taxon>Ascomycota</taxon>
        <taxon>Pezizomycotina</taxon>
        <taxon>Dothideomycetes</taxon>
        <taxon>Dothideomycetidae</taxon>
        <taxon>Mycosphaerellales</taxon>
        <taxon>Teratosphaeriaceae</taxon>
        <taxon>Acrodontium</taxon>
    </lineage>
</organism>
<evidence type="ECO:0000259" key="3">
    <source>
        <dbReference type="Pfam" id="PF00501"/>
    </source>
</evidence>
<keyword evidence="2" id="KW-0436">Ligase</keyword>